<protein>
    <submittedName>
        <fullName evidence="1">Uncharacterized protein</fullName>
    </submittedName>
</protein>
<sequence length="76" mass="8289">MEYHISGSLVFCAKNNSASLCLTAAYGEKVKAYLRRGAQEIRGEARVSITLQDGKLVIERTGQVWSDLKGIVAMKG</sequence>
<evidence type="ECO:0000313" key="1">
    <source>
        <dbReference type="EMBL" id="NBJ94799.1"/>
    </source>
</evidence>
<dbReference type="RefSeq" id="WP_160561799.1">
    <property type="nucleotide sequence ID" value="NZ_QZDT01000051.1"/>
</dbReference>
<evidence type="ECO:0000313" key="2">
    <source>
        <dbReference type="Proteomes" id="UP001154420"/>
    </source>
</evidence>
<proteinExistence type="predicted"/>
<dbReference type="Proteomes" id="UP001154420">
    <property type="component" value="Unassembled WGS sequence"/>
</dbReference>
<dbReference type="AlphaFoldDB" id="A0A9X5BJE0"/>
<keyword evidence="2" id="KW-1185">Reference proteome</keyword>
<comment type="caution">
    <text evidence="1">The sequence shown here is derived from an EMBL/GenBank/DDBJ whole genome shotgun (WGS) entry which is preliminary data.</text>
</comment>
<dbReference type="OrthoDB" id="2065084at2"/>
<organism evidence="1 2">
    <name type="scientific">Parablautia muri</name>
    <dbReference type="NCBI Taxonomy" id="2320879"/>
    <lineage>
        <taxon>Bacteria</taxon>
        <taxon>Bacillati</taxon>
        <taxon>Bacillota</taxon>
        <taxon>Clostridia</taxon>
        <taxon>Lachnospirales</taxon>
        <taxon>Lachnospiraceae</taxon>
        <taxon>Parablautia</taxon>
    </lineage>
</organism>
<reference evidence="1" key="1">
    <citation type="submission" date="2018-09" db="EMBL/GenBank/DDBJ databases">
        <title>Murine metabolic-syndrome-specific gut microbial biobank.</title>
        <authorList>
            <person name="Liu C."/>
        </authorList>
    </citation>
    <scope>NUCLEOTIDE SEQUENCE</scope>
    <source>
        <strain evidence="1">D42-62</strain>
    </source>
</reference>
<dbReference type="EMBL" id="QZDT01000051">
    <property type="protein sequence ID" value="NBJ94799.1"/>
    <property type="molecule type" value="Genomic_DNA"/>
</dbReference>
<name>A0A9X5BJE0_9FIRM</name>
<gene>
    <name evidence="1" type="ORF">D5281_20015</name>
</gene>
<accession>A0A9X5BJE0</accession>